<keyword evidence="1" id="KW-0547">Nucleotide-binding</keyword>
<dbReference type="Gene3D" id="1.10.510.10">
    <property type="entry name" value="Transferase(Phosphotransferase) domain 1"/>
    <property type="match status" value="1"/>
</dbReference>
<dbReference type="InterPro" id="IPR050117">
    <property type="entry name" value="MAPK"/>
</dbReference>
<organism evidence="3 4">
    <name type="scientific">Ditylenchus dipsaci</name>
    <dbReference type="NCBI Taxonomy" id="166011"/>
    <lineage>
        <taxon>Eukaryota</taxon>
        <taxon>Metazoa</taxon>
        <taxon>Ecdysozoa</taxon>
        <taxon>Nematoda</taxon>
        <taxon>Chromadorea</taxon>
        <taxon>Rhabditida</taxon>
        <taxon>Tylenchina</taxon>
        <taxon>Tylenchomorpha</taxon>
        <taxon>Sphaerularioidea</taxon>
        <taxon>Anguinidae</taxon>
        <taxon>Anguininae</taxon>
        <taxon>Ditylenchus</taxon>
    </lineage>
</organism>
<evidence type="ECO:0000256" key="1">
    <source>
        <dbReference type="ARBA" id="ARBA00022741"/>
    </source>
</evidence>
<sequence length="182" mass="21030">MHFCRASRPQDPFSSQGPIEQLNLIIDLLGTPMADEMRGACEGARNHVLRAPARQANVMRLYSLTHQSNHEAILLLQEMLKFDPEKRITVEEALKHSYLEEGRMRFHSCMCTCCYTSTRRERVFTKLFDPCHRTPFDPMWEKELSRLSMFELRTVFSITYGEFANSSVAQASELPPSPNAWD</sequence>
<evidence type="ECO:0000313" key="4">
    <source>
        <dbReference type="WBParaSite" id="jg15755"/>
    </source>
</evidence>
<dbReference type="InterPro" id="IPR011009">
    <property type="entry name" value="Kinase-like_dom_sf"/>
</dbReference>
<protein>
    <submittedName>
        <fullName evidence="4">Uncharacterized protein</fullName>
    </submittedName>
</protein>
<keyword evidence="3" id="KW-1185">Reference proteome</keyword>
<proteinExistence type="predicted"/>
<dbReference type="AlphaFoldDB" id="A0A915D496"/>
<name>A0A915D496_9BILA</name>
<evidence type="ECO:0000256" key="2">
    <source>
        <dbReference type="ARBA" id="ARBA00022840"/>
    </source>
</evidence>
<reference evidence="4" key="1">
    <citation type="submission" date="2022-11" db="UniProtKB">
        <authorList>
            <consortium name="WormBaseParasite"/>
        </authorList>
    </citation>
    <scope>IDENTIFICATION</scope>
</reference>
<dbReference type="WBParaSite" id="jg15755">
    <property type="protein sequence ID" value="jg15755"/>
    <property type="gene ID" value="jg15755"/>
</dbReference>
<dbReference type="SUPFAM" id="SSF56112">
    <property type="entry name" value="Protein kinase-like (PK-like)"/>
    <property type="match status" value="1"/>
</dbReference>
<keyword evidence="2" id="KW-0067">ATP-binding</keyword>
<dbReference type="GO" id="GO:0005524">
    <property type="term" value="F:ATP binding"/>
    <property type="evidence" value="ECO:0007669"/>
    <property type="project" value="UniProtKB-KW"/>
</dbReference>
<dbReference type="PANTHER" id="PTHR24055">
    <property type="entry name" value="MITOGEN-ACTIVATED PROTEIN KINASE"/>
    <property type="match status" value="1"/>
</dbReference>
<evidence type="ECO:0000313" key="3">
    <source>
        <dbReference type="Proteomes" id="UP000887574"/>
    </source>
</evidence>
<dbReference type="Proteomes" id="UP000887574">
    <property type="component" value="Unplaced"/>
</dbReference>
<accession>A0A915D496</accession>